<gene>
    <name evidence="1" type="ORF">CR513_22926</name>
</gene>
<name>A0A371GVV1_MUCPR</name>
<dbReference type="Proteomes" id="UP000257109">
    <property type="component" value="Unassembled WGS sequence"/>
</dbReference>
<proteinExistence type="predicted"/>
<sequence length="67" mass="8228">MNWVNQFKIRQRNICNVELKDKIVVIVHLSKLMSKCDANVDTVYRLENIYKTYQHEFHLLGREEYWL</sequence>
<evidence type="ECO:0000313" key="1">
    <source>
        <dbReference type="EMBL" id="RDX94668.1"/>
    </source>
</evidence>
<comment type="caution">
    <text evidence="1">The sequence shown here is derived from an EMBL/GenBank/DDBJ whole genome shotgun (WGS) entry which is preliminary data.</text>
</comment>
<organism evidence="1 2">
    <name type="scientific">Mucuna pruriens</name>
    <name type="common">Velvet bean</name>
    <name type="synonym">Dolichos pruriens</name>
    <dbReference type="NCBI Taxonomy" id="157652"/>
    <lineage>
        <taxon>Eukaryota</taxon>
        <taxon>Viridiplantae</taxon>
        <taxon>Streptophyta</taxon>
        <taxon>Embryophyta</taxon>
        <taxon>Tracheophyta</taxon>
        <taxon>Spermatophyta</taxon>
        <taxon>Magnoliopsida</taxon>
        <taxon>eudicotyledons</taxon>
        <taxon>Gunneridae</taxon>
        <taxon>Pentapetalae</taxon>
        <taxon>rosids</taxon>
        <taxon>fabids</taxon>
        <taxon>Fabales</taxon>
        <taxon>Fabaceae</taxon>
        <taxon>Papilionoideae</taxon>
        <taxon>50 kb inversion clade</taxon>
        <taxon>NPAAA clade</taxon>
        <taxon>indigoferoid/millettioid clade</taxon>
        <taxon>Phaseoleae</taxon>
        <taxon>Mucuna</taxon>
    </lineage>
</organism>
<dbReference type="AlphaFoldDB" id="A0A371GVV1"/>
<accession>A0A371GVV1</accession>
<evidence type="ECO:0000313" key="2">
    <source>
        <dbReference type="Proteomes" id="UP000257109"/>
    </source>
</evidence>
<dbReference type="EMBL" id="QJKJ01004312">
    <property type="protein sequence ID" value="RDX94668.1"/>
    <property type="molecule type" value="Genomic_DNA"/>
</dbReference>
<protein>
    <submittedName>
        <fullName evidence="1">Uncharacterized protein</fullName>
    </submittedName>
</protein>
<keyword evidence="2" id="KW-1185">Reference proteome</keyword>
<reference evidence="1" key="1">
    <citation type="submission" date="2018-05" db="EMBL/GenBank/DDBJ databases">
        <title>Draft genome of Mucuna pruriens seed.</title>
        <authorList>
            <person name="Nnadi N.E."/>
            <person name="Vos R."/>
            <person name="Hasami M.H."/>
            <person name="Devisetty U.K."/>
            <person name="Aguiy J.C."/>
        </authorList>
    </citation>
    <scope>NUCLEOTIDE SEQUENCE [LARGE SCALE GENOMIC DNA]</scope>
    <source>
        <strain evidence="1">JCA_2017</strain>
    </source>
</reference>
<feature type="non-terminal residue" evidence="1">
    <location>
        <position position="1"/>
    </location>
</feature>